<dbReference type="Proteomes" id="UP000251993">
    <property type="component" value="Chromosome"/>
</dbReference>
<dbReference type="InterPro" id="IPR029044">
    <property type="entry name" value="Nucleotide-diphossugar_trans"/>
</dbReference>
<evidence type="ECO:0000313" key="3">
    <source>
        <dbReference type="Proteomes" id="UP000251993"/>
    </source>
</evidence>
<dbReference type="SUPFAM" id="SSF53448">
    <property type="entry name" value="Nucleotide-diphospho-sugar transferases"/>
    <property type="match status" value="1"/>
</dbReference>
<protein>
    <recommendedName>
        <fullName evidence="1">Glycosyltransferase 2-like domain-containing protein</fullName>
    </recommendedName>
</protein>
<dbReference type="EMBL" id="CP030850">
    <property type="protein sequence ID" value="AXE18103.1"/>
    <property type="molecule type" value="Genomic_DNA"/>
</dbReference>
<keyword evidence="3" id="KW-1185">Reference proteome</keyword>
<dbReference type="RefSeq" id="WP_114066888.1">
    <property type="nucleotide sequence ID" value="NZ_CP030850.1"/>
</dbReference>
<feature type="domain" description="Glycosyltransferase 2-like" evidence="1">
    <location>
        <begin position="46"/>
        <end position="154"/>
    </location>
</feature>
<dbReference type="InterPro" id="IPR001173">
    <property type="entry name" value="Glyco_trans_2-like"/>
</dbReference>
<dbReference type="KEGG" id="run:DR864_10325"/>
<dbReference type="OrthoDB" id="5465469at2"/>
<accession>A0A344THI2</accession>
<dbReference type="Gene3D" id="3.90.550.10">
    <property type="entry name" value="Spore Coat Polysaccharide Biosynthesis Protein SpsA, Chain A"/>
    <property type="match status" value="1"/>
</dbReference>
<dbReference type="Pfam" id="PF00535">
    <property type="entry name" value="Glycos_transf_2"/>
    <property type="match status" value="1"/>
</dbReference>
<proteinExistence type="predicted"/>
<evidence type="ECO:0000313" key="2">
    <source>
        <dbReference type="EMBL" id="AXE18103.1"/>
    </source>
</evidence>
<sequence length="286" mass="33438">MLESILHRHLYGNSHFSEASWSLLNRFSCERVVGKSDAFVVSITSYPARIETLYQTIESIFRQTVKPEIIHVWLAESEFSSQTLPASLERLRKRGIRLDFVAENLGPYKKLYYALQAYPESTIITIDDDIIYPPNWLEQMLQVHRRYPEDILCYRGHDLRLVALNVLMNYNELKNKNSYGIESSYELMPTGVSGVLYPPNSLHEEVLNKSLFLSLAPSNDDIWFKCCALLNQTKARRILQHNVHFKLIEGSQKTSLYHTNVIMKKNDEQLKRVFDHFDLYRYISLI</sequence>
<name>A0A344THI2_9BACT</name>
<dbReference type="AlphaFoldDB" id="A0A344THI2"/>
<gene>
    <name evidence="2" type="ORF">DR864_10325</name>
</gene>
<evidence type="ECO:0000259" key="1">
    <source>
        <dbReference type="Pfam" id="PF00535"/>
    </source>
</evidence>
<reference evidence="2 3" key="1">
    <citation type="submission" date="2018-07" db="EMBL/GenBank/DDBJ databases">
        <title>Genome sequencing of Runella.</title>
        <authorList>
            <person name="Baek M.-G."/>
            <person name="Yi H."/>
        </authorList>
    </citation>
    <scope>NUCLEOTIDE SEQUENCE [LARGE SCALE GENOMIC DNA]</scope>
    <source>
        <strain evidence="2 3">HYN0085</strain>
    </source>
</reference>
<organism evidence="2 3">
    <name type="scientific">Runella rosea</name>
    <dbReference type="NCBI Taxonomy" id="2259595"/>
    <lineage>
        <taxon>Bacteria</taxon>
        <taxon>Pseudomonadati</taxon>
        <taxon>Bacteroidota</taxon>
        <taxon>Cytophagia</taxon>
        <taxon>Cytophagales</taxon>
        <taxon>Spirosomataceae</taxon>
        <taxon>Runella</taxon>
    </lineage>
</organism>